<gene>
    <name evidence="2" type="ORF">PRZ48_012994</name>
</gene>
<evidence type="ECO:0000313" key="3">
    <source>
        <dbReference type="Proteomes" id="UP001305779"/>
    </source>
</evidence>
<protein>
    <submittedName>
        <fullName evidence="2">Uncharacterized protein</fullName>
    </submittedName>
</protein>
<name>A0ABR0E3C4_ZASCE</name>
<sequence length="203" mass="22024">MQSPSILTLAILPLAALGLAHPSPAPRTACANPSFILTNPLFEEWGMGKYAQILNGAPIGQSGPFVSEFLTNTTSAAQTYFIESSTGRWFFKDSTGNKYFAYSDEFEEPSVRFDLLKNIPGDDSRAVTVFCGVPKKNGDTFVCRGNNDTRFEQFDVTYGNQGEPISLIGGNATGPYPKPNPNQEEFAYEGGVRIEVQGLGCSK</sequence>
<evidence type="ECO:0000313" key="2">
    <source>
        <dbReference type="EMBL" id="KAK4495726.1"/>
    </source>
</evidence>
<reference evidence="2 3" key="1">
    <citation type="journal article" date="2023" name="G3 (Bethesda)">
        <title>A chromosome-level genome assembly of Zasmidium syzygii isolated from banana leaves.</title>
        <authorList>
            <person name="van Westerhoven A.C."/>
            <person name="Mehrabi R."/>
            <person name="Talebi R."/>
            <person name="Steentjes M.B.F."/>
            <person name="Corcolon B."/>
            <person name="Chong P.A."/>
            <person name="Kema G.H.J."/>
            <person name="Seidl M.F."/>
        </authorList>
    </citation>
    <scope>NUCLEOTIDE SEQUENCE [LARGE SCALE GENOMIC DNA]</scope>
    <source>
        <strain evidence="2 3">P124</strain>
    </source>
</reference>
<dbReference type="EMBL" id="JAXOVC010000011">
    <property type="protein sequence ID" value="KAK4495726.1"/>
    <property type="molecule type" value="Genomic_DNA"/>
</dbReference>
<keyword evidence="1" id="KW-0732">Signal</keyword>
<organism evidence="2 3">
    <name type="scientific">Zasmidium cellare</name>
    <name type="common">Wine cellar mold</name>
    <name type="synonym">Racodium cellare</name>
    <dbReference type="NCBI Taxonomy" id="395010"/>
    <lineage>
        <taxon>Eukaryota</taxon>
        <taxon>Fungi</taxon>
        <taxon>Dikarya</taxon>
        <taxon>Ascomycota</taxon>
        <taxon>Pezizomycotina</taxon>
        <taxon>Dothideomycetes</taxon>
        <taxon>Dothideomycetidae</taxon>
        <taxon>Mycosphaerellales</taxon>
        <taxon>Mycosphaerellaceae</taxon>
        <taxon>Zasmidium</taxon>
    </lineage>
</organism>
<keyword evidence="3" id="KW-1185">Reference proteome</keyword>
<feature type="chain" id="PRO_5046893172" evidence="1">
    <location>
        <begin position="21"/>
        <end position="203"/>
    </location>
</feature>
<accession>A0ABR0E3C4</accession>
<dbReference type="Proteomes" id="UP001305779">
    <property type="component" value="Unassembled WGS sequence"/>
</dbReference>
<proteinExistence type="predicted"/>
<comment type="caution">
    <text evidence="2">The sequence shown here is derived from an EMBL/GenBank/DDBJ whole genome shotgun (WGS) entry which is preliminary data.</text>
</comment>
<evidence type="ECO:0000256" key="1">
    <source>
        <dbReference type="SAM" id="SignalP"/>
    </source>
</evidence>
<feature type="signal peptide" evidence="1">
    <location>
        <begin position="1"/>
        <end position="20"/>
    </location>
</feature>